<proteinExistence type="predicted"/>
<dbReference type="Gene3D" id="2.40.10.270">
    <property type="entry name" value="Bacteriophage SPP1 head-tail adaptor protein"/>
    <property type="match status" value="1"/>
</dbReference>
<dbReference type="Proteomes" id="UP000284853">
    <property type="component" value="Unassembled WGS sequence"/>
</dbReference>
<keyword evidence="2" id="KW-1185">Reference proteome</keyword>
<protein>
    <submittedName>
        <fullName evidence="1">Head-tail adaptor protein</fullName>
    </submittedName>
</protein>
<comment type="caution">
    <text evidence="1">The sequence shown here is derived from an EMBL/GenBank/DDBJ whole genome shotgun (WGS) entry which is preliminary data.</text>
</comment>
<name>A0ABX9PP68_9GAMM</name>
<organism evidence="1 2">
    <name type="scientific">Rahnella variigena</name>
    <dbReference type="NCBI Taxonomy" id="574964"/>
    <lineage>
        <taxon>Bacteria</taxon>
        <taxon>Pseudomonadati</taxon>
        <taxon>Pseudomonadota</taxon>
        <taxon>Gammaproteobacteria</taxon>
        <taxon>Enterobacterales</taxon>
        <taxon>Yersiniaceae</taxon>
        <taxon>Rahnella</taxon>
    </lineage>
</organism>
<dbReference type="RefSeq" id="WP_120163629.1">
    <property type="nucleotide sequence ID" value="NZ_NSDJ01000002.1"/>
</dbReference>
<reference evidence="1 2" key="1">
    <citation type="submission" date="2017-08" db="EMBL/GenBank/DDBJ databases">
        <title>Comparative genomics of bacteria isolated from necrotic lesions of AOD affected trees.</title>
        <authorList>
            <person name="Doonan J."/>
            <person name="Denman S."/>
            <person name="Mcdonald J.E."/>
        </authorList>
    </citation>
    <scope>NUCLEOTIDE SEQUENCE [LARGE SCALE GENOMIC DNA]</scope>
    <source>
        <strain evidence="1 2">CIP 105588</strain>
    </source>
</reference>
<dbReference type="InterPro" id="IPR038666">
    <property type="entry name" value="SSP1_head-tail_sf"/>
</dbReference>
<sequence length="111" mass="12592">MTTGLEAGRLTEQITLQVINISTGPLGEPLPDVPVDVAKVWAAVEMKSNRKIRTLDQQQVVETWHFTIRSGRAVSIDWKVKWKDASYTVVSVDHSLKDRLILKAERDTRHD</sequence>
<dbReference type="EMBL" id="NSDJ01000002">
    <property type="protein sequence ID" value="RKF66325.1"/>
    <property type="molecule type" value="Genomic_DNA"/>
</dbReference>
<accession>A0ABX9PP68</accession>
<dbReference type="Pfam" id="PF05521">
    <property type="entry name" value="Phage_HCP"/>
    <property type="match status" value="1"/>
</dbReference>
<dbReference type="GeneID" id="302711735"/>
<evidence type="ECO:0000313" key="2">
    <source>
        <dbReference type="Proteomes" id="UP000284853"/>
    </source>
</evidence>
<dbReference type="NCBIfam" id="TIGR01563">
    <property type="entry name" value="gp16_SPP1"/>
    <property type="match status" value="1"/>
</dbReference>
<gene>
    <name evidence="1" type="ORF">CKQ54_23310</name>
</gene>
<dbReference type="InterPro" id="IPR008767">
    <property type="entry name" value="Phage_SPP1_head-tail_adaptor"/>
</dbReference>
<evidence type="ECO:0000313" key="1">
    <source>
        <dbReference type="EMBL" id="RKF66325.1"/>
    </source>
</evidence>